<dbReference type="InterPro" id="IPR036938">
    <property type="entry name" value="PAP2/HPO_sf"/>
</dbReference>
<feature type="compositionally biased region" description="Low complexity" evidence="1">
    <location>
        <begin position="906"/>
        <end position="965"/>
    </location>
</feature>
<feature type="transmembrane region" description="Helical" evidence="2">
    <location>
        <begin position="983"/>
        <end position="1003"/>
    </location>
</feature>
<evidence type="ECO:0000256" key="2">
    <source>
        <dbReference type="SAM" id="Phobius"/>
    </source>
</evidence>
<feature type="domain" description="Phosphatidic acid phosphatase type 2/haloperoxidase" evidence="4">
    <location>
        <begin position="587"/>
        <end position="727"/>
    </location>
</feature>
<dbReference type="GO" id="GO:0003993">
    <property type="term" value="F:acid phosphatase activity"/>
    <property type="evidence" value="ECO:0007669"/>
    <property type="project" value="InterPro"/>
</dbReference>
<dbReference type="InterPro" id="IPR000326">
    <property type="entry name" value="PAP2/HPO"/>
</dbReference>
<feature type="signal peptide" evidence="3">
    <location>
        <begin position="1"/>
        <end position="33"/>
    </location>
</feature>
<keyword evidence="2" id="KW-0472">Membrane</keyword>
<dbReference type="PRINTS" id="PR00483">
    <property type="entry name" value="BACPHPHTASE"/>
</dbReference>
<gene>
    <name evidence="5" type="ORF">DF200_09990</name>
</gene>
<dbReference type="Gene3D" id="1.20.144.10">
    <property type="entry name" value="Phosphatidic acid phosphatase type 2/haloperoxidase"/>
    <property type="match status" value="2"/>
</dbReference>
<keyword evidence="2" id="KW-0812">Transmembrane</keyword>
<evidence type="ECO:0000313" key="5">
    <source>
        <dbReference type="EMBL" id="PWG58983.1"/>
    </source>
</evidence>
<dbReference type="SUPFAM" id="SSF48317">
    <property type="entry name" value="Acid phosphatase/Vanadium-dependent haloperoxidase"/>
    <property type="match status" value="2"/>
</dbReference>
<name>A0A2U2MQ70_9BIFI</name>
<sequence>MTRTAFPTTAVKGALAGLVAVAMFVPLATTANAADATANNQQSYIQYDLAQKPAGTDQGKNLTAMLGDFNTYWTPGKGVTSDAGEKVLAHDDALTEQINNQAAKDTADKTNDQQARAYSDAQMDTTDTLYEAFGPTIGAYFKADMNNGKLPKTAAYLKAMSSSISTSNAKSTYAHPRPYIDRANYKGVKLDLKGLKSTLNIEKVQAYEDQGEYDGLADSGSFPSGHTTFAFSQGTALAAVMPELGAQIMTRVSEAGNNRIVLGVHYPLDIMGGHIAGAYGVASALSDPTVAQEAKDVRAELQSVLGADCQTNGITKDVDLHSCINATNANGQSSKKQYGGYTNSFTDDVVKNPVTDEDSTLAAYTARMTYGFTQTGDTTKRPVVPEGAENLLANVDYFNTDDTSDPSDAKLKFTTDELRQVIAASEIESGYPLDADSNGWGRINLAAIYTARVTFDGTDPATRKITDISFGHHRNEVRIENAKPSVPTQPKADAITDLLTDYNNYFDFYNANGVKNTDVAKSVTKHDDDLTASINNKAFGADGKTDQDQRALSDAQMNSTNTLYDALGPVLGQYYKTAMDNGKLPQTKAFLATMNESASTGTAKAYYQHPRPYIDRVNFQGKTLNIDDTLQNRIKKVPGYENFDWGDGGKPSNQYEDLYNSGSFPSGHTTFAFTQGAGLAYILPELGPEIMTRVSEAGNNRIVLGVHYPLDILGGHIAGQYGVATAVSSDAKAKTEAAAARTELVDYLTAQCKADKHGDTLEACITNTKANSTEGYKNDFTDDVVKTAVTDRASALAAYKARMTYGFQTTGKTGQDAVVPDAAVSMLDNVEAFKSLTPDQKKAVLAATEGESGYPLDASSKGWARVNLAAAYSAKVTLSKDKKTVVNVEPGQSEASVVVASDEQPGNNNGNNNGNAGNNNAGNNNSGNNNAGNNNSGNNNSGNNNGNAGNNGNNANDSGKANANGTNTSGAKTAGQLGKTGTAVAGIAAVVVIAAAAGVTMVIRRRHA</sequence>
<keyword evidence="2" id="KW-1133">Transmembrane helix</keyword>
<evidence type="ECO:0000256" key="1">
    <source>
        <dbReference type="SAM" id="MobiDB-lite"/>
    </source>
</evidence>
<feature type="domain" description="Phosphatidic acid phosphatase type 2/haloperoxidase" evidence="4">
    <location>
        <begin position="150"/>
        <end position="285"/>
    </location>
</feature>
<accession>A0A2U2MQ70</accession>
<dbReference type="GO" id="GO:0030288">
    <property type="term" value="C:outer membrane-bounded periplasmic space"/>
    <property type="evidence" value="ECO:0007669"/>
    <property type="project" value="InterPro"/>
</dbReference>
<dbReference type="InterPro" id="IPR001011">
    <property type="entry name" value="Acid_Pase_classA_bac"/>
</dbReference>
<protein>
    <submittedName>
        <fullName evidence="5">Acid phosphatase</fullName>
    </submittedName>
</protein>
<dbReference type="SMART" id="SM00014">
    <property type="entry name" value="acidPPc"/>
    <property type="match status" value="2"/>
</dbReference>
<organism evidence="5 6">
    <name type="scientific">Bifidobacterium catulorum</name>
    <dbReference type="NCBI Taxonomy" id="1630173"/>
    <lineage>
        <taxon>Bacteria</taxon>
        <taxon>Bacillati</taxon>
        <taxon>Actinomycetota</taxon>
        <taxon>Actinomycetes</taxon>
        <taxon>Bifidobacteriales</taxon>
        <taxon>Bifidobacteriaceae</taxon>
        <taxon>Bifidobacterium</taxon>
    </lineage>
</organism>
<feature type="chain" id="PRO_5015409527" evidence="3">
    <location>
        <begin position="34"/>
        <end position="1008"/>
    </location>
</feature>
<feature type="region of interest" description="Disordered" evidence="1">
    <location>
        <begin position="900"/>
        <end position="967"/>
    </location>
</feature>
<keyword evidence="6" id="KW-1185">Reference proteome</keyword>
<proteinExistence type="predicted"/>
<keyword evidence="3" id="KW-0732">Signal</keyword>
<dbReference type="EMBL" id="QFFN01000049">
    <property type="protein sequence ID" value="PWG58983.1"/>
    <property type="molecule type" value="Genomic_DNA"/>
</dbReference>
<dbReference type="OrthoDB" id="9805301at2"/>
<dbReference type="Pfam" id="PF01569">
    <property type="entry name" value="PAP2"/>
    <property type="match status" value="2"/>
</dbReference>
<evidence type="ECO:0000259" key="4">
    <source>
        <dbReference type="SMART" id="SM00014"/>
    </source>
</evidence>
<reference evidence="5 6" key="1">
    <citation type="journal article" date="2018" name="Int. J. Syst. Evol. Microbiol.">
        <title>Bifidobacterium catulorum sp. nov., a novel taxon from the faeces of the baby common marmoset (Callithrix jacchus).</title>
        <authorList>
            <person name="Modesto M."/>
            <person name="Michelini S."/>
            <person name="Oki K."/>
            <person name="Biavati B."/>
            <person name="Watanabe K."/>
            <person name="Mattarelli P."/>
        </authorList>
    </citation>
    <scope>NUCLEOTIDE SEQUENCE [LARGE SCALE GENOMIC DNA]</scope>
    <source>
        <strain evidence="5 6">MRM 8.19</strain>
    </source>
</reference>
<dbReference type="PANTHER" id="PTHR14969:SF60">
    <property type="entry name" value="NON-SPECIFIC ACID PHOSPHATASE"/>
    <property type="match status" value="1"/>
</dbReference>
<dbReference type="AlphaFoldDB" id="A0A2U2MQ70"/>
<evidence type="ECO:0000256" key="3">
    <source>
        <dbReference type="SAM" id="SignalP"/>
    </source>
</evidence>
<evidence type="ECO:0000313" key="6">
    <source>
        <dbReference type="Proteomes" id="UP000245753"/>
    </source>
</evidence>
<comment type="caution">
    <text evidence="5">The sequence shown here is derived from an EMBL/GenBank/DDBJ whole genome shotgun (WGS) entry which is preliminary data.</text>
</comment>
<dbReference type="Proteomes" id="UP000245753">
    <property type="component" value="Unassembled WGS sequence"/>
</dbReference>
<dbReference type="PANTHER" id="PTHR14969">
    <property type="entry name" value="SPHINGOSINE-1-PHOSPHATE PHOSPHOHYDROLASE"/>
    <property type="match status" value="1"/>
</dbReference>
<dbReference type="RefSeq" id="WP_109138126.1">
    <property type="nucleotide sequence ID" value="NZ_QFFN01000049.1"/>
</dbReference>